<evidence type="ECO:0000313" key="4">
    <source>
        <dbReference type="Proteomes" id="UP000014480"/>
    </source>
</evidence>
<dbReference type="Proteomes" id="UP000014480">
    <property type="component" value="Unassembled WGS sequence"/>
</dbReference>
<evidence type="ECO:0000256" key="1">
    <source>
        <dbReference type="SAM" id="MobiDB-lite"/>
    </source>
</evidence>
<accession>A0A484G399</accession>
<reference evidence="4" key="1">
    <citation type="journal article" date="2013" name="New Phytol.">
        <title>Comparative genomic and transcriptomic analyses reveal the hemibiotrophic stage shift of Colletotrichum fungi.</title>
        <authorList>
            <person name="Gan P."/>
            <person name="Ikeda K."/>
            <person name="Irieda H."/>
            <person name="Narusaka M."/>
            <person name="O'Connell R.J."/>
            <person name="Narusaka Y."/>
            <person name="Takano Y."/>
            <person name="Kubo Y."/>
            <person name="Shirasu K."/>
        </authorList>
    </citation>
    <scope>NUCLEOTIDE SEQUENCE [LARGE SCALE GENOMIC DNA]</scope>
    <source>
        <strain evidence="4">104-T / ATCC 96160 / CBS 514.97 / LARS 414 / MAFF 240422</strain>
    </source>
</reference>
<comment type="caution">
    <text evidence="3">The sequence shown here is derived from an EMBL/GenBank/DDBJ whole genome shotgun (WGS) entry which is preliminary data.</text>
</comment>
<dbReference type="EMBL" id="AMCV02000005">
    <property type="protein sequence ID" value="TDZ24254.1"/>
    <property type="molecule type" value="Genomic_DNA"/>
</dbReference>
<evidence type="ECO:0000256" key="2">
    <source>
        <dbReference type="SAM" id="SignalP"/>
    </source>
</evidence>
<protein>
    <submittedName>
        <fullName evidence="3">Uncharacterized protein</fullName>
    </submittedName>
</protein>
<feature type="chain" id="PRO_5019746743" evidence="2">
    <location>
        <begin position="33"/>
        <end position="112"/>
    </location>
</feature>
<sequence>MEEEWPPQVRALPVPLLMPAFAACCLPMGALAASQPSPFQVGMPVMKSSVGKAEFWLSSGHYITWPESDEVKRRETMQDEATREMQGTGTPVVATPSKRRRMERSEVRATTG</sequence>
<keyword evidence="4" id="KW-1185">Reference proteome</keyword>
<reference evidence="4" key="2">
    <citation type="journal article" date="2019" name="Mol. Plant Microbe Interact.">
        <title>Genome sequence resources for four phytopathogenic fungi from the Colletotrichum orbiculare species complex.</title>
        <authorList>
            <person name="Gan P."/>
            <person name="Tsushima A."/>
            <person name="Narusaka M."/>
            <person name="Narusaka Y."/>
            <person name="Takano Y."/>
            <person name="Kubo Y."/>
            <person name="Shirasu K."/>
        </authorList>
    </citation>
    <scope>GENOME REANNOTATION</scope>
    <source>
        <strain evidence="4">104-T / ATCC 96160 / CBS 514.97 / LARS 414 / MAFF 240422</strain>
    </source>
</reference>
<feature type="compositionally biased region" description="Basic and acidic residues" evidence="1">
    <location>
        <begin position="71"/>
        <end position="83"/>
    </location>
</feature>
<dbReference type="AlphaFoldDB" id="A0A484G399"/>
<feature type="region of interest" description="Disordered" evidence="1">
    <location>
        <begin position="71"/>
        <end position="112"/>
    </location>
</feature>
<feature type="compositionally biased region" description="Basic and acidic residues" evidence="1">
    <location>
        <begin position="103"/>
        <end position="112"/>
    </location>
</feature>
<keyword evidence="2" id="KW-0732">Signal</keyword>
<gene>
    <name evidence="3" type="ORF">Cob_v003037</name>
</gene>
<feature type="signal peptide" evidence="2">
    <location>
        <begin position="1"/>
        <end position="32"/>
    </location>
</feature>
<name>A0A484G399_COLOR</name>
<organism evidence="3 4">
    <name type="scientific">Colletotrichum orbiculare (strain 104-T / ATCC 96160 / CBS 514.97 / LARS 414 / MAFF 240422)</name>
    <name type="common">Cucumber anthracnose fungus</name>
    <name type="synonym">Colletotrichum lagenarium</name>
    <dbReference type="NCBI Taxonomy" id="1213857"/>
    <lineage>
        <taxon>Eukaryota</taxon>
        <taxon>Fungi</taxon>
        <taxon>Dikarya</taxon>
        <taxon>Ascomycota</taxon>
        <taxon>Pezizomycotina</taxon>
        <taxon>Sordariomycetes</taxon>
        <taxon>Hypocreomycetidae</taxon>
        <taxon>Glomerellales</taxon>
        <taxon>Glomerellaceae</taxon>
        <taxon>Colletotrichum</taxon>
        <taxon>Colletotrichum orbiculare species complex</taxon>
    </lineage>
</organism>
<evidence type="ECO:0000313" key="3">
    <source>
        <dbReference type="EMBL" id="TDZ24254.1"/>
    </source>
</evidence>
<proteinExistence type="predicted"/>